<evidence type="ECO:0000313" key="7">
    <source>
        <dbReference type="EMBL" id="TEA05129.1"/>
    </source>
</evidence>
<dbReference type="EMBL" id="PECK01000003">
    <property type="protein sequence ID" value="TDZ96032.1"/>
    <property type="molecule type" value="Genomic_DNA"/>
</dbReference>
<comment type="similarity">
    <text evidence="1">Belongs to the bacterial solute-binding protein 5 family.</text>
</comment>
<name>A0A4R8SGV1_9MYCO</name>
<dbReference type="InterPro" id="IPR030678">
    <property type="entry name" value="Peptide/Ni-bd"/>
</dbReference>
<keyword evidence="2" id="KW-0813">Transport</keyword>
<dbReference type="AlphaFoldDB" id="A0A4R8SGV1"/>
<dbReference type="Proteomes" id="UP000294844">
    <property type="component" value="Unassembled WGS sequence"/>
</dbReference>
<dbReference type="GO" id="GO:0042597">
    <property type="term" value="C:periplasmic space"/>
    <property type="evidence" value="ECO:0007669"/>
    <property type="project" value="UniProtKB-ARBA"/>
</dbReference>
<evidence type="ECO:0000256" key="3">
    <source>
        <dbReference type="ARBA" id="ARBA00022729"/>
    </source>
</evidence>
<keyword evidence="3" id="KW-0732">Signal</keyword>
<evidence type="ECO:0000256" key="4">
    <source>
        <dbReference type="SAM" id="MobiDB-lite"/>
    </source>
</evidence>
<dbReference type="GO" id="GO:0015833">
    <property type="term" value="P:peptide transport"/>
    <property type="evidence" value="ECO:0007669"/>
    <property type="project" value="TreeGrafter"/>
</dbReference>
<feature type="domain" description="Solute-binding protein family 5" evidence="5">
    <location>
        <begin position="99"/>
        <end position="464"/>
    </location>
</feature>
<keyword evidence="8" id="KW-1185">Reference proteome</keyword>
<dbReference type="InterPro" id="IPR039424">
    <property type="entry name" value="SBP_5"/>
</dbReference>
<dbReference type="EMBL" id="PECM01000008">
    <property type="protein sequence ID" value="TEA05129.1"/>
    <property type="molecule type" value="Genomic_DNA"/>
</dbReference>
<evidence type="ECO:0000313" key="6">
    <source>
        <dbReference type="EMBL" id="TDZ96032.1"/>
    </source>
</evidence>
<comment type="caution">
    <text evidence="6">The sequence shown here is derived from an EMBL/GenBank/DDBJ whole genome shotgun (WGS) entry which is preliminary data.</text>
</comment>
<dbReference type="SUPFAM" id="SSF53850">
    <property type="entry name" value="Periplasmic binding protein-like II"/>
    <property type="match status" value="1"/>
</dbReference>
<dbReference type="OrthoDB" id="9046151at2"/>
<reference evidence="8 9" key="1">
    <citation type="journal article" date="2019" name="Sci. Rep.">
        <title>Extended insight into the Mycobacterium chelonae-abscessus complex through whole genome sequencing of Mycobacterium salmoniphilum outbreak and Mycobacterium salmoniphilum-like strains.</title>
        <authorList>
            <person name="Behra P.R.K."/>
            <person name="Das S."/>
            <person name="Pettersson B.M.F."/>
            <person name="Shirreff L."/>
            <person name="DuCote T."/>
            <person name="Jacobsson K.G."/>
            <person name="Ennis D.G."/>
            <person name="Kirsebom L.A."/>
        </authorList>
    </citation>
    <scope>NUCLEOTIDE SEQUENCE [LARGE SCALE GENOMIC DNA]</scope>
    <source>
        <strain evidence="7 8">CCUG 60883</strain>
        <strain evidence="6 9">CCUG 60885</strain>
    </source>
</reference>
<dbReference type="PANTHER" id="PTHR30290">
    <property type="entry name" value="PERIPLASMIC BINDING COMPONENT OF ABC TRANSPORTER"/>
    <property type="match status" value="1"/>
</dbReference>
<evidence type="ECO:0000313" key="8">
    <source>
        <dbReference type="Proteomes" id="UP000294844"/>
    </source>
</evidence>
<dbReference type="GO" id="GO:1904680">
    <property type="term" value="F:peptide transmembrane transporter activity"/>
    <property type="evidence" value="ECO:0007669"/>
    <property type="project" value="TreeGrafter"/>
</dbReference>
<gene>
    <name evidence="6" type="primary">gsiB</name>
    <name evidence="7" type="ORF">CCUG60883_02429</name>
    <name evidence="6" type="ORF">CCUG60885_02170</name>
</gene>
<evidence type="ECO:0000313" key="9">
    <source>
        <dbReference type="Proteomes" id="UP000295685"/>
    </source>
</evidence>
<dbReference type="CDD" id="cd08492">
    <property type="entry name" value="PBP2_NikA_DppA_OppA_like_15"/>
    <property type="match status" value="1"/>
</dbReference>
<proteinExistence type="inferred from homology"/>
<dbReference type="Proteomes" id="UP000295685">
    <property type="component" value="Unassembled WGS sequence"/>
</dbReference>
<feature type="region of interest" description="Disordered" evidence="4">
    <location>
        <begin position="345"/>
        <end position="374"/>
    </location>
</feature>
<evidence type="ECO:0000256" key="1">
    <source>
        <dbReference type="ARBA" id="ARBA00005695"/>
    </source>
</evidence>
<dbReference type="Gene3D" id="3.40.190.10">
    <property type="entry name" value="Periplasmic binding protein-like II"/>
    <property type="match status" value="1"/>
</dbReference>
<evidence type="ECO:0000256" key="2">
    <source>
        <dbReference type="ARBA" id="ARBA00022448"/>
    </source>
</evidence>
<dbReference type="InterPro" id="IPR000914">
    <property type="entry name" value="SBP_5_dom"/>
</dbReference>
<evidence type="ECO:0000259" key="5">
    <source>
        <dbReference type="Pfam" id="PF00496"/>
    </source>
</evidence>
<sequence length="561" mass="60648">MLATLGAVQGVRDHALPPRRRGQAGAAVSAALSAVLLVSCAPAEDRISEGPPRSGGNLRIGIGTVIDCFDPQVSPSDETPAIMRNVYDSLVKAEPDGSFTPWLATSWSVSPDATAYTFRLRPGVTFHDGTPFDAQAVKQNFDRIVAPRTVSQYARTLIGPYRSTEVVSPDVAVVHLAEPYSPFLQAVSTPNLGFHSPASLVGRDNLCAGGPQQVGTGPFVFTASATAEGFRLARNPVYDWAPERERRGPAYLESVEYRVLPESSIRVGSLVSSDVDVIDQVATTDIDTLETIRGVAVHRAEPTGVPYTYFFNTARAPLSDVRARTAIERSVDLNTLTQSIFQGKYRPSQSPLNAATARGASGGRERSYDPDAGGRILDELGYSARDSEGYRTKNGERLSLSLIYDPTYQRAERVIFDTGVQDALRKVGVQLVLTAVGNGSYIQVRNAGEYDIVGFGWSGGDPDILRTIYGSAQQFTDGGANGARVRDPALDSLLREGLRTLDPGRRSEIYQRAQDRVSAEVYGVPAYAAPVVTAYRKRIRGLDYWADNALPVLRDAWTQAG</sequence>
<dbReference type="GO" id="GO:0043190">
    <property type="term" value="C:ATP-binding cassette (ABC) transporter complex"/>
    <property type="evidence" value="ECO:0007669"/>
    <property type="project" value="InterPro"/>
</dbReference>
<accession>A0A4R8SGV1</accession>
<dbReference type="Gene3D" id="3.10.105.10">
    <property type="entry name" value="Dipeptide-binding Protein, Domain 3"/>
    <property type="match status" value="1"/>
</dbReference>
<organism evidence="6 9">
    <name type="scientific">Mycobacteroides salmoniphilum</name>
    <dbReference type="NCBI Taxonomy" id="404941"/>
    <lineage>
        <taxon>Bacteria</taxon>
        <taxon>Bacillati</taxon>
        <taxon>Actinomycetota</taxon>
        <taxon>Actinomycetes</taxon>
        <taxon>Mycobacteriales</taxon>
        <taxon>Mycobacteriaceae</taxon>
        <taxon>Mycobacteroides</taxon>
    </lineage>
</organism>
<dbReference type="PANTHER" id="PTHR30290:SF9">
    <property type="entry name" value="OLIGOPEPTIDE-BINDING PROTEIN APPA"/>
    <property type="match status" value="1"/>
</dbReference>
<dbReference type="Pfam" id="PF00496">
    <property type="entry name" value="SBP_bac_5"/>
    <property type="match status" value="1"/>
</dbReference>
<dbReference type="PIRSF" id="PIRSF002741">
    <property type="entry name" value="MppA"/>
    <property type="match status" value="1"/>
</dbReference>
<protein>
    <submittedName>
        <fullName evidence="6">Glutathione-binding protein GsiB</fullName>
    </submittedName>
</protein>